<accession>A0AAE3YMJ0</accession>
<dbReference type="CDD" id="cd07043">
    <property type="entry name" value="STAS_anti-anti-sigma_factors"/>
    <property type="match status" value="1"/>
</dbReference>
<evidence type="ECO:0000313" key="2">
    <source>
        <dbReference type="EMBL" id="MDR7276260.1"/>
    </source>
</evidence>
<feature type="domain" description="STAS" evidence="1">
    <location>
        <begin position="1"/>
        <end position="99"/>
    </location>
</feature>
<evidence type="ECO:0000259" key="1">
    <source>
        <dbReference type="PROSITE" id="PS50801"/>
    </source>
</evidence>
<name>A0AAE3YMJ0_9ACTN</name>
<organism evidence="2 3">
    <name type="scientific">Catenuloplanes atrovinosus</name>
    <dbReference type="NCBI Taxonomy" id="137266"/>
    <lineage>
        <taxon>Bacteria</taxon>
        <taxon>Bacillati</taxon>
        <taxon>Actinomycetota</taxon>
        <taxon>Actinomycetes</taxon>
        <taxon>Micromonosporales</taxon>
        <taxon>Micromonosporaceae</taxon>
        <taxon>Catenuloplanes</taxon>
    </lineage>
</organism>
<reference evidence="2" key="1">
    <citation type="submission" date="2023-07" db="EMBL/GenBank/DDBJ databases">
        <title>Sequencing the genomes of 1000 actinobacteria strains.</title>
        <authorList>
            <person name="Klenk H.-P."/>
        </authorList>
    </citation>
    <scope>NUCLEOTIDE SEQUENCE</scope>
    <source>
        <strain evidence="2">DSM 44707</strain>
    </source>
</reference>
<comment type="caution">
    <text evidence="2">The sequence shown here is derived from an EMBL/GenBank/DDBJ whole genome shotgun (WGS) entry which is preliminary data.</text>
</comment>
<dbReference type="Pfam" id="PF01740">
    <property type="entry name" value="STAS"/>
    <property type="match status" value="1"/>
</dbReference>
<dbReference type="InterPro" id="IPR036513">
    <property type="entry name" value="STAS_dom_sf"/>
</dbReference>
<dbReference type="AlphaFoldDB" id="A0AAE3YMJ0"/>
<dbReference type="Gene3D" id="3.30.750.24">
    <property type="entry name" value="STAS domain"/>
    <property type="match status" value="1"/>
</dbReference>
<keyword evidence="3" id="KW-1185">Reference proteome</keyword>
<evidence type="ECO:0000313" key="3">
    <source>
        <dbReference type="Proteomes" id="UP001183643"/>
    </source>
</evidence>
<protein>
    <submittedName>
        <fullName evidence="2">Anti-anti-sigma factor</fullName>
    </submittedName>
</protein>
<dbReference type="InterPro" id="IPR002645">
    <property type="entry name" value="STAS_dom"/>
</dbReference>
<gene>
    <name evidence="2" type="ORF">J2S41_003038</name>
</gene>
<sequence>MQLGQAALIELTIAHELVRQRLPAVRLLIEQALARRPARLVLDLAECPTIDASGIELLLSTHRRLWRSEGRLALRRPTARVLRLLEISHATKVLEIDAS</sequence>
<dbReference type="Proteomes" id="UP001183643">
    <property type="component" value="Unassembled WGS sequence"/>
</dbReference>
<dbReference type="SUPFAM" id="SSF52091">
    <property type="entry name" value="SpoIIaa-like"/>
    <property type="match status" value="1"/>
</dbReference>
<dbReference type="EMBL" id="JAVDYB010000001">
    <property type="protein sequence ID" value="MDR7276260.1"/>
    <property type="molecule type" value="Genomic_DNA"/>
</dbReference>
<dbReference type="PROSITE" id="PS50801">
    <property type="entry name" value="STAS"/>
    <property type="match status" value="1"/>
</dbReference>
<proteinExistence type="predicted"/>